<keyword evidence="1" id="KW-0472">Membrane</keyword>
<comment type="caution">
    <text evidence="2">The sequence shown here is derived from an EMBL/GenBank/DDBJ whole genome shotgun (WGS) entry which is preliminary data.</text>
</comment>
<sequence>MPPPTPRRLASAAVVVWVLLVTCGILFGAGLDRLVFTAGIAGLQVLTVVGYVLHRRPPGPFVVAGAGLVAALGADLVMLYTDPFDPGGLVYVLAGAFGVAVIGQFFRGEAREKLTVSMGAAAYLAVLAAAYSGFIGLLRHPGGQAALWTCVIAAGTAVMTARAIDLTIPKPRINRQVPRGAFGVVIGGMVGTAAAAYAGVLLDGPTPDKAAMGGLVIGLVAVLGDLSAGYSHAGRRIDGDGVAPWPVRHGLGPLLAFATVAPVVYLLSVYYIVRGL</sequence>
<feature type="transmembrane region" description="Helical" evidence="1">
    <location>
        <begin position="87"/>
        <end position="106"/>
    </location>
</feature>
<name>A0A562ULH4_9ACTN</name>
<gene>
    <name evidence="2" type="ORF">LX16_5195</name>
</gene>
<feature type="transmembrane region" description="Helical" evidence="1">
    <location>
        <begin position="210"/>
        <end position="230"/>
    </location>
</feature>
<evidence type="ECO:0000313" key="3">
    <source>
        <dbReference type="Proteomes" id="UP000321617"/>
    </source>
</evidence>
<evidence type="ECO:0000256" key="1">
    <source>
        <dbReference type="SAM" id="Phobius"/>
    </source>
</evidence>
<keyword evidence="1" id="KW-1133">Transmembrane helix</keyword>
<evidence type="ECO:0008006" key="4">
    <source>
        <dbReference type="Google" id="ProtNLM"/>
    </source>
</evidence>
<dbReference type="AlphaFoldDB" id="A0A562ULH4"/>
<feature type="transmembrane region" description="Helical" evidence="1">
    <location>
        <begin position="180"/>
        <end position="198"/>
    </location>
</feature>
<dbReference type="EMBL" id="VLLL01000012">
    <property type="protein sequence ID" value="TWJ06459.1"/>
    <property type="molecule type" value="Genomic_DNA"/>
</dbReference>
<accession>A0A562ULH4</accession>
<keyword evidence="1" id="KW-0812">Transmembrane</keyword>
<protein>
    <recommendedName>
        <fullName evidence="4">Phosphatidate cytidylyltransferase</fullName>
    </recommendedName>
</protein>
<feature type="transmembrane region" description="Helical" evidence="1">
    <location>
        <begin position="61"/>
        <end position="81"/>
    </location>
</feature>
<feature type="transmembrane region" description="Helical" evidence="1">
    <location>
        <begin position="34"/>
        <end position="54"/>
    </location>
</feature>
<keyword evidence="3" id="KW-1185">Reference proteome</keyword>
<feature type="transmembrane region" description="Helical" evidence="1">
    <location>
        <begin position="251"/>
        <end position="273"/>
    </location>
</feature>
<feature type="transmembrane region" description="Helical" evidence="1">
    <location>
        <begin position="145"/>
        <end position="168"/>
    </location>
</feature>
<reference evidence="2 3" key="1">
    <citation type="journal article" date="2013" name="Stand. Genomic Sci.">
        <title>Genomic Encyclopedia of Type Strains, Phase I: The one thousand microbial genomes (KMG-I) project.</title>
        <authorList>
            <person name="Kyrpides N.C."/>
            <person name="Woyke T."/>
            <person name="Eisen J.A."/>
            <person name="Garrity G."/>
            <person name="Lilburn T.G."/>
            <person name="Beck B.J."/>
            <person name="Whitman W.B."/>
            <person name="Hugenholtz P."/>
            <person name="Klenk H.P."/>
        </authorList>
    </citation>
    <scope>NUCLEOTIDE SEQUENCE [LARGE SCALE GENOMIC DNA]</scope>
    <source>
        <strain evidence="2 3">DSM 45044</strain>
    </source>
</reference>
<organism evidence="2 3">
    <name type="scientific">Stackebrandtia albiflava</name>
    <dbReference type="NCBI Taxonomy" id="406432"/>
    <lineage>
        <taxon>Bacteria</taxon>
        <taxon>Bacillati</taxon>
        <taxon>Actinomycetota</taxon>
        <taxon>Actinomycetes</taxon>
        <taxon>Glycomycetales</taxon>
        <taxon>Glycomycetaceae</taxon>
        <taxon>Stackebrandtia</taxon>
    </lineage>
</organism>
<evidence type="ECO:0000313" key="2">
    <source>
        <dbReference type="EMBL" id="TWJ06459.1"/>
    </source>
</evidence>
<feature type="transmembrane region" description="Helical" evidence="1">
    <location>
        <begin position="118"/>
        <end position="139"/>
    </location>
</feature>
<proteinExistence type="predicted"/>
<dbReference type="Proteomes" id="UP000321617">
    <property type="component" value="Unassembled WGS sequence"/>
</dbReference>
<feature type="transmembrane region" description="Helical" evidence="1">
    <location>
        <begin position="9"/>
        <end position="28"/>
    </location>
</feature>